<evidence type="ECO:0000313" key="1">
    <source>
        <dbReference type="EMBL" id="MFD0687810.1"/>
    </source>
</evidence>
<dbReference type="Proteomes" id="UP001597063">
    <property type="component" value="Unassembled WGS sequence"/>
</dbReference>
<comment type="caution">
    <text evidence="1">The sequence shown here is derived from an EMBL/GenBank/DDBJ whole genome shotgun (WGS) entry which is preliminary data.</text>
</comment>
<evidence type="ECO:0000313" key="2">
    <source>
        <dbReference type="Proteomes" id="UP001597063"/>
    </source>
</evidence>
<sequence length="276" mass="29306">MSSFQDRALLRLADPGALRDLLLPAADPGRAALRTVLGAAFDLAAVRIDQVRDVAVDELELQRPLFPTGRITGNWTGTVPAYTRTELALDEVRTAAPVWIDVLARLRVTVVAEIDPAGAESAATVPADSFATLEEFRRRFPFVDVDAFMREHGITTVEQLREAFRYLVTTVRLKAAAPFDPDDPANVRTLGVALAVVAVDPFGLAAGLRAARLVREAGRSRPGPDPATLPAETTAPYALAAVLAQSGPAGAGLTAADVQRLYSRAGVAALFLDDTA</sequence>
<protein>
    <submittedName>
        <fullName evidence="1">Uncharacterized protein</fullName>
    </submittedName>
</protein>
<name>A0ABW2XTF3_9ACTN</name>
<keyword evidence="2" id="KW-1185">Reference proteome</keyword>
<organism evidence="1 2">
    <name type="scientific">Actinomadura fibrosa</name>
    <dbReference type="NCBI Taxonomy" id="111802"/>
    <lineage>
        <taxon>Bacteria</taxon>
        <taxon>Bacillati</taxon>
        <taxon>Actinomycetota</taxon>
        <taxon>Actinomycetes</taxon>
        <taxon>Streptosporangiales</taxon>
        <taxon>Thermomonosporaceae</taxon>
        <taxon>Actinomadura</taxon>
    </lineage>
</organism>
<dbReference type="RefSeq" id="WP_131758245.1">
    <property type="nucleotide sequence ID" value="NZ_CAACUY010000047.1"/>
</dbReference>
<accession>A0ABW2XTF3</accession>
<dbReference type="EMBL" id="JBHTGP010000013">
    <property type="protein sequence ID" value="MFD0687810.1"/>
    <property type="molecule type" value="Genomic_DNA"/>
</dbReference>
<proteinExistence type="predicted"/>
<gene>
    <name evidence="1" type="ORF">ACFQZM_25170</name>
</gene>
<reference evidence="2" key="1">
    <citation type="journal article" date="2019" name="Int. J. Syst. Evol. Microbiol.">
        <title>The Global Catalogue of Microorganisms (GCM) 10K type strain sequencing project: providing services to taxonomists for standard genome sequencing and annotation.</title>
        <authorList>
            <consortium name="The Broad Institute Genomics Platform"/>
            <consortium name="The Broad Institute Genome Sequencing Center for Infectious Disease"/>
            <person name="Wu L."/>
            <person name="Ma J."/>
        </authorList>
    </citation>
    <scope>NUCLEOTIDE SEQUENCE [LARGE SCALE GENOMIC DNA]</scope>
    <source>
        <strain evidence="2">JCM 9371</strain>
    </source>
</reference>